<proteinExistence type="predicted"/>
<dbReference type="EMBL" id="JAQQWN010000009">
    <property type="protein sequence ID" value="KAK8065213.1"/>
    <property type="molecule type" value="Genomic_DNA"/>
</dbReference>
<dbReference type="Proteomes" id="UP001433268">
    <property type="component" value="Unassembled WGS sequence"/>
</dbReference>
<gene>
    <name evidence="1" type="ORF">PG997_011960</name>
</gene>
<dbReference type="GeneID" id="92049335"/>
<comment type="caution">
    <text evidence="1">The sequence shown here is derived from an EMBL/GenBank/DDBJ whole genome shotgun (WGS) entry which is preliminary data.</text>
</comment>
<sequence length="232" mass="26254">MVSPRWLSILSLFGLRGDISIDPSFPPRDLPLWPIPLLFRKEGLVSAISGEKTKAAQQRLLTCPDRKVIPEQRYSILTLRMNEVIVWGNNGLLTASGFIYLRRDYRYLREYERAFVPAYLSVCNRVLTREASGKEQVAWLPSVRPLLPRDCSSCADVDDIHGVRTRVEYIEYWVAEEAKNECETGLPKMAGSSARHSSSRFYLGREADYYGSPVGALVHTAHAETTCEALEN</sequence>
<organism evidence="1 2">
    <name type="scientific">Apiospora hydei</name>
    <dbReference type="NCBI Taxonomy" id="1337664"/>
    <lineage>
        <taxon>Eukaryota</taxon>
        <taxon>Fungi</taxon>
        <taxon>Dikarya</taxon>
        <taxon>Ascomycota</taxon>
        <taxon>Pezizomycotina</taxon>
        <taxon>Sordariomycetes</taxon>
        <taxon>Xylariomycetidae</taxon>
        <taxon>Amphisphaeriales</taxon>
        <taxon>Apiosporaceae</taxon>
        <taxon>Apiospora</taxon>
    </lineage>
</organism>
<keyword evidence="2" id="KW-1185">Reference proteome</keyword>
<evidence type="ECO:0000313" key="2">
    <source>
        <dbReference type="Proteomes" id="UP001433268"/>
    </source>
</evidence>
<accession>A0ABR1V213</accession>
<dbReference type="RefSeq" id="XP_066661967.1">
    <property type="nucleotide sequence ID" value="XM_066816275.1"/>
</dbReference>
<protein>
    <submittedName>
        <fullName evidence="1">Uncharacterized protein</fullName>
    </submittedName>
</protein>
<evidence type="ECO:0000313" key="1">
    <source>
        <dbReference type="EMBL" id="KAK8065213.1"/>
    </source>
</evidence>
<reference evidence="1 2" key="1">
    <citation type="submission" date="2023-01" db="EMBL/GenBank/DDBJ databases">
        <title>Analysis of 21 Apiospora genomes using comparative genomics revels a genus with tremendous synthesis potential of carbohydrate active enzymes and secondary metabolites.</title>
        <authorList>
            <person name="Sorensen T."/>
        </authorList>
    </citation>
    <scope>NUCLEOTIDE SEQUENCE [LARGE SCALE GENOMIC DNA]</scope>
    <source>
        <strain evidence="1 2">CBS 114990</strain>
    </source>
</reference>
<name>A0ABR1V213_9PEZI</name>